<dbReference type="SUPFAM" id="SSF56059">
    <property type="entry name" value="Glutathione synthetase ATP-binding domain-like"/>
    <property type="match status" value="1"/>
</dbReference>
<accession>A0ABU4GK26</accession>
<name>A0ABU4GK26_9CLOT</name>
<protein>
    <recommendedName>
        <fullName evidence="3">N-acetylglutaminylglutamine synthetase</fullName>
    </recommendedName>
</protein>
<feature type="non-terminal residue" evidence="1">
    <location>
        <position position="1"/>
    </location>
</feature>
<proteinExistence type="predicted"/>
<organism evidence="1 2">
    <name type="scientific">Clostridium boliviensis</name>
    <dbReference type="NCBI Taxonomy" id="318465"/>
    <lineage>
        <taxon>Bacteria</taxon>
        <taxon>Bacillati</taxon>
        <taxon>Bacillota</taxon>
        <taxon>Clostridia</taxon>
        <taxon>Eubacteriales</taxon>
        <taxon>Clostridiaceae</taxon>
        <taxon>Clostridium</taxon>
    </lineage>
</organism>
<evidence type="ECO:0000313" key="1">
    <source>
        <dbReference type="EMBL" id="MDW2797963.1"/>
    </source>
</evidence>
<reference evidence="1 2" key="1">
    <citation type="submission" date="2023-10" db="EMBL/GenBank/DDBJ databases">
        <title>A novel Glycoside Hydrolase 43-Like Enzyme from Clostrdium boliviensis is an Endo-xylanase, and a Candidate for Xylooligosaccharides Production from Different Xylan Substrates.</title>
        <authorList>
            <person name="Alvarez M.T."/>
            <person name="Rocabado-Villegas L.R."/>
            <person name="Salas-Veizaga D.M."/>
            <person name="Linares-Pasten J.A."/>
            <person name="Gudmundsdottir E.E."/>
            <person name="Hreggvidsson G.O."/>
            <person name="Adlercreutz P."/>
            <person name="Nordberg Karlsson E."/>
        </authorList>
    </citation>
    <scope>NUCLEOTIDE SEQUENCE [LARGE SCALE GENOMIC DNA]</scope>
    <source>
        <strain evidence="1 2">E-1</strain>
    </source>
</reference>
<evidence type="ECO:0000313" key="2">
    <source>
        <dbReference type="Proteomes" id="UP001276854"/>
    </source>
</evidence>
<dbReference type="EMBL" id="JAWONS010000153">
    <property type="protein sequence ID" value="MDW2797963.1"/>
    <property type="molecule type" value="Genomic_DNA"/>
</dbReference>
<comment type="caution">
    <text evidence="1">The sequence shown here is derived from an EMBL/GenBank/DDBJ whole genome shotgun (WGS) entry which is preliminary data.</text>
</comment>
<keyword evidence="2" id="KW-1185">Reference proteome</keyword>
<dbReference type="Gene3D" id="3.30.470.20">
    <property type="entry name" value="ATP-grasp fold, B domain"/>
    <property type="match status" value="1"/>
</dbReference>
<dbReference type="Proteomes" id="UP001276854">
    <property type="component" value="Unassembled WGS sequence"/>
</dbReference>
<evidence type="ECO:0008006" key="3">
    <source>
        <dbReference type="Google" id="ProtNLM"/>
    </source>
</evidence>
<gene>
    <name evidence="1" type="ORF">RZO55_10290</name>
</gene>
<dbReference type="RefSeq" id="WP_318064208.1">
    <property type="nucleotide sequence ID" value="NZ_JAWONS010000153.1"/>
</dbReference>
<sequence length="84" mass="9502">GTIRDVTDQVAPRFRRIAEEASRILDIPVVGFDFLAPDFSGERYTLIEANERPGLANHEPQPTAERFIDFLFPETREKIGEQAG</sequence>